<proteinExistence type="predicted"/>
<evidence type="ECO:0000313" key="1">
    <source>
        <dbReference type="EMBL" id="KAF2829307.1"/>
    </source>
</evidence>
<gene>
    <name evidence="1" type="ORF">CC86DRAFT_437062</name>
</gene>
<sequence>MSFKLLVVDWTSDQSKIMRLLVNSPVSPYNSFLRQVIRGQNDGISTNDRWRNIIVELIDNNEETVYTLKVVNIESGDLVGAAIFDIHSSQTPATTVIERLFPTMTENSPHVSLLTLNVQTKCDANTIGQIMIEWGIEKATSLGIDFWATSDSVGADLYRCNSMEVVKAVATSPGFWNVRRRVVNNRVSYRSSYLNTEGFW</sequence>
<evidence type="ECO:0008006" key="3">
    <source>
        <dbReference type="Google" id="ProtNLM"/>
    </source>
</evidence>
<dbReference type="EMBL" id="MU006221">
    <property type="protein sequence ID" value="KAF2829307.1"/>
    <property type="molecule type" value="Genomic_DNA"/>
</dbReference>
<evidence type="ECO:0000313" key="2">
    <source>
        <dbReference type="Proteomes" id="UP000799424"/>
    </source>
</evidence>
<dbReference type="Proteomes" id="UP000799424">
    <property type="component" value="Unassembled WGS sequence"/>
</dbReference>
<dbReference type="AlphaFoldDB" id="A0A6A7A9C4"/>
<protein>
    <recommendedName>
        <fullName evidence="3">N-acetyltransferase domain-containing protein</fullName>
    </recommendedName>
</protein>
<accession>A0A6A7A9C4</accession>
<dbReference type="OrthoDB" id="410198at2759"/>
<name>A0A6A7A9C4_9PLEO</name>
<reference evidence="1" key="1">
    <citation type="journal article" date="2020" name="Stud. Mycol.">
        <title>101 Dothideomycetes genomes: a test case for predicting lifestyles and emergence of pathogens.</title>
        <authorList>
            <person name="Haridas S."/>
            <person name="Albert R."/>
            <person name="Binder M."/>
            <person name="Bloem J."/>
            <person name="Labutti K."/>
            <person name="Salamov A."/>
            <person name="Andreopoulos B."/>
            <person name="Baker S."/>
            <person name="Barry K."/>
            <person name="Bills G."/>
            <person name="Bluhm B."/>
            <person name="Cannon C."/>
            <person name="Castanera R."/>
            <person name="Culley D."/>
            <person name="Daum C."/>
            <person name="Ezra D."/>
            <person name="Gonzalez J."/>
            <person name="Henrissat B."/>
            <person name="Kuo A."/>
            <person name="Liang C."/>
            <person name="Lipzen A."/>
            <person name="Lutzoni F."/>
            <person name="Magnuson J."/>
            <person name="Mondo S."/>
            <person name="Nolan M."/>
            <person name="Ohm R."/>
            <person name="Pangilinan J."/>
            <person name="Park H.-J."/>
            <person name="Ramirez L."/>
            <person name="Alfaro M."/>
            <person name="Sun H."/>
            <person name="Tritt A."/>
            <person name="Yoshinaga Y."/>
            <person name="Zwiers L.-H."/>
            <person name="Turgeon B."/>
            <person name="Goodwin S."/>
            <person name="Spatafora J."/>
            <person name="Crous P."/>
            <person name="Grigoriev I."/>
        </authorList>
    </citation>
    <scope>NUCLEOTIDE SEQUENCE</scope>
    <source>
        <strain evidence="1">CBS 113818</strain>
    </source>
</reference>
<keyword evidence="2" id="KW-1185">Reference proteome</keyword>
<organism evidence="1 2">
    <name type="scientific">Ophiobolus disseminans</name>
    <dbReference type="NCBI Taxonomy" id="1469910"/>
    <lineage>
        <taxon>Eukaryota</taxon>
        <taxon>Fungi</taxon>
        <taxon>Dikarya</taxon>
        <taxon>Ascomycota</taxon>
        <taxon>Pezizomycotina</taxon>
        <taxon>Dothideomycetes</taxon>
        <taxon>Pleosporomycetidae</taxon>
        <taxon>Pleosporales</taxon>
        <taxon>Pleosporineae</taxon>
        <taxon>Phaeosphaeriaceae</taxon>
        <taxon>Ophiobolus</taxon>
    </lineage>
</organism>